<dbReference type="AlphaFoldDB" id="A0A1B6NT98"/>
<protein>
    <submittedName>
        <fullName evidence="2">Uncharacterized protein</fullName>
    </submittedName>
</protein>
<gene>
    <name evidence="2" type="ORF">MGSAQ_002353</name>
</gene>
<name>A0A1B6NT98_9ZZZZ</name>
<feature type="compositionally biased region" description="Low complexity" evidence="1">
    <location>
        <begin position="7"/>
        <end position="16"/>
    </location>
</feature>
<evidence type="ECO:0000256" key="1">
    <source>
        <dbReference type="SAM" id="MobiDB-lite"/>
    </source>
</evidence>
<feature type="region of interest" description="Disordered" evidence="1">
    <location>
        <begin position="1"/>
        <end position="20"/>
    </location>
</feature>
<proteinExistence type="predicted"/>
<evidence type="ECO:0000313" key="2">
    <source>
        <dbReference type="EMBL" id="KTF06152.1"/>
    </source>
</evidence>
<accession>A0A1B6NT98</accession>
<reference evidence="2" key="1">
    <citation type="submission" date="2013-11" db="EMBL/GenBank/DDBJ databases">
        <title>Microbial diversity, functional groups and degradation webs in Northern and Southern Mediterranean and Red Sea marine crude oil polluted sites.</title>
        <authorList>
            <person name="Daffonchio D."/>
            <person name="Mapelli F."/>
            <person name="Ferrer M."/>
            <person name="Richter M."/>
            <person name="Cherif A."/>
            <person name="Malkawi H.I."/>
            <person name="Yakimov M.M."/>
            <person name="Abdel-Fattah Y.R."/>
            <person name="Blaghen M."/>
            <person name="Golyshin P.N."/>
            <person name="Kalogerakis N."/>
            <person name="Boon N."/>
            <person name="Magagnini M."/>
            <person name="Fava F."/>
        </authorList>
    </citation>
    <scope>NUCLEOTIDE SEQUENCE</scope>
</reference>
<sequence>MSCCSGQRASQRAAASPKNAENAVCGWQRAFAPCEKVV</sequence>
<comment type="caution">
    <text evidence="2">The sequence shown here is derived from an EMBL/GenBank/DDBJ whole genome shotgun (WGS) entry which is preliminary data.</text>
</comment>
<dbReference type="EMBL" id="AYSL01001334">
    <property type="protein sequence ID" value="KTF06152.1"/>
    <property type="molecule type" value="Genomic_DNA"/>
</dbReference>
<organism evidence="2">
    <name type="scientific">marine sediment metagenome</name>
    <dbReference type="NCBI Taxonomy" id="412755"/>
    <lineage>
        <taxon>unclassified sequences</taxon>
        <taxon>metagenomes</taxon>
        <taxon>ecological metagenomes</taxon>
    </lineage>
</organism>